<feature type="domain" description="Protein kinase" evidence="1">
    <location>
        <begin position="1"/>
        <end position="286"/>
    </location>
</feature>
<dbReference type="AlphaFoldDB" id="A0AAN6MFW9"/>
<dbReference type="Proteomes" id="UP001303889">
    <property type="component" value="Unassembled WGS sequence"/>
</dbReference>
<dbReference type="Pfam" id="PF00069">
    <property type="entry name" value="Pkinase"/>
    <property type="match status" value="1"/>
</dbReference>
<proteinExistence type="predicted"/>
<keyword evidence="2" id="KW-0808">Transferase</keyword>
<dbReference type="PANTHER" id="PTHR24361">
    <property type="entry name" value="MITOGEN-ACTIVATED KINASE KINASE KINASE"/>
    <property type="match status" value="1"/>
</dbReference>
<evidence type="ECO:0000313" key="2">
    <source>
        <dbReference type="EMBL" id="KAK3900115.1"/>
    </source>
</evidence>
<keyword evidence="3" id="KW-1185">Reference proteome</keyword>
<sequence>MTSEKEYTPQIRHYRPYFPPGVKRVIAHGGSAWIGEVDDLTVLKYPAAAGEDVERLVAERTILEAIPPHQHVIGYKGSIGEGIYLERVPNGTVSDYILDSGKPLSLAQRLAWCRETAEALAWIHRHRVLHCDIQPSNLLLDKDLHIKLTDFQGRLLAENGTTLVDGCSIEPYRFGLPRDDFRADVKTDLFSLGSTIYFILMGHYIYPDIAAGEAGAWNKVEARLRNKDWPREHHVCGAVTLKCWEQQYESAGEVVRDLEAIEWECTQSAAPDGLAGTEDEKADDPQ</sequence>
<gene>
    <name evidence="2" type="ORF">C8A05DRAFT_45979</name>
</gene>
<dbReference type="GO" id="GO:0005737">
    <property type="term" value="C:cytoplasm"/>
    <property type="evidence" value="ECO:0007669"/>
    <property type="project" value="TreeGrafter"/>
</dbReference>
<dbReference type="GO" id="GO:0005524">
    <property type="term" value="F:ATP binding"/>
    <property type="evidence" value="ECO:0007669"/>
    <property type="project" value="InterPro"/>
</dbReference>
<name>A0AAN6MFW9_9PEZI</name>
<evidence type="ECO:0000259" key="1">
    <source>
        <dbReference type="PROSITE" id="PS50011"/>
    </source>
</evidence>
<accession>A0AAN6MFW9</accession>
<organism evidence="2 3">
    <name type="scientific">Staphylotrichum tortipilum</name>
    <dbReference type="NCBI Taxonomy" id="2831512"/>
    <lineage>
        <taxon>Eukaryota</taxon>
        <taxon>Fungi</taxon>
        <taxon>Dikarya</taxon>
        <taxon>Ascomycota</taxon>
        <taxon>Pezizomycotina</taxon>
        <taxon>Sordariomycetes</taxon>
        <taxon>Sordariomycetidae</taxon>
        <taxon>Sordariales</taxon>
        <taxon>Chaetomiaceae</taxon>
        <taxon>Staphylotrichum</taxon>
    </lineage>
</organism>
<dbReference type="PROSITE" id="PS50011">
    <property type="entry name" value="PROTEIN_KINASE_DOM"/>
    <property type="match status" value="1"/>
</dbReference>
<dbReference type="Gene3D" id="1.10.510.10">
    <property type="entry name" value="Transferase(Phosphotransferase) domain 1"/>
    <property type="match status" value="1"/>
</dbReference>
<reference evidence="2" key="1">
    <citation type="journal article" date="2023" name="Mol. Phylogenet. Evol.">
        <title>Genome-scale phylogeny and comparative genomics of the fungal order Sordariales.</title>
        <authorList>
            <person name="Hensen N."/>
            <person name="Bonometti L."/>
            <person name="Westerberg I."/>
            <person name="Brannstrom I.O."/>
            <person name="Guillou S."/>
            <person name="Cros-Aarteil S."/>
            <person name="Calhoun S."/>
            <person name="Haridas S."/>
            <person name="Kuo A."/>
            <person name="Mondo S."/>
            <person name="Pangilinan J."/>
            <person name="Riley R."/>
            <person name="LaButti K."/>
            <person name="Andreopoulos B."/>
            <person name="Lipzen A."/>
            <person name="Chen C."/>
            <person name="Yan M."/>
            <person name="Daum C."/>
            <person name="Ng V."/>
            <person name="Clum A."/>
            <person name="Steindorff A."/>
            <person name="Ohm R.A."/>
            <person name="Martin F."/>
            <person name="Silar P."/>
            <person name="Natvig D.O."/>
            <person name="Lalanne C."/>
            <person name="Gautier V."/>
            <person name="Ament-Velasquez S.L."/>
            <person name="Kruys A."/>
            <person name="Hutchinson M.I."/>
            <person name="Powell A.J."/>
            <person name="Barry K."/>
            <person name="Miller A.N."/>
            <person name="Grigoriev I.V."/>
            <person name="Debuchy R."/>
            <person name="Gladieux P."/>
            <person name="Hiltunen Thoren M."/>
            <person name="Johannesson H."/>
        </authorList>
    </citation>
    <scope>NUCLEOTIDE SEQUENCE</scope>
    <source>
        <strain evidence="2">CBS 103.79</strain>
    </source>
</reference>
<dbReference type="InterPro" id="IPR000719">
    <property type="entry name" value="Prot_kinase_dom"/>
</dbReference>
<keyword evidence="2" id="KW-0418">Kinase</keyword>
<reference evidence="2" key="2">
    <citation type="submission" date="2023-05" db="EMBL/GenBank/DDBJ databases">
        <authorList>
            <consortium name="Lawrence Berkeley National Laboratory"/>
            <person name="Steindorff A."/>
            <person name="Hensen N."/>
            <person name="Bonometti L."/>
            <person name="Westerberg I."/>
            <person name="Brannstrom I.O."/>
            <person name="Guillou S."/>
            <person name="Cros-Aarteil S."/>
            <person name="Calhoun S."/>
            <person name="Haridas S."/>
            <person name="Kuo A."/>
            <person name="Mondo S."/>
            <person name="Pangilinan J."/>
            <person name="Riley R."/>
            <person name="Labutti K."/>
            <person name="Andreopoulos B."/>
            <person name="Lipzen A."/>
            <person name="Chen C."/>
            <person name="Yanf M."/>
            <person name="Daum C."/>
            <person name="Ng V."/>
            <person name="Clum A."/>
            <person name="Ohm R."/>
            <person name="Martin F."/>
            <person name="Silar P."/>
            <person name="Natvig D."/>
            <person name="Lalanne C."/>
            <person name="Gautier V."/>
            <person name="Ament-Velasquez S.L."/>
            <person name="Kruys A."/>
            <person name="Hutchinson M.I."/>
            <person name="Powell A.J."/>
            <person name="Barry K."/>
            <person name="Miller A.N."/>
            <person name="Grigoriev I.V."/>
            <person name="Debuchy R."/>
            <person name="Gladieux P."/>
            <person name="Thoren M.H."/>
            <person name="Johannesson H."/>
        </authorList>
    </citation>
    <scope>NUCLEOTIDE SEQUENCE</scope>
    <source>
        <strain evidence="2">CBS 103.79</strain>
    </source>
</reference>
<comment type="caution">
    <text evidence="2">The sequence shown here is derived from an EMBL/GenBank/DDBJ whole genome shotgun (WGS) entry which is preliminary data.</text>
</comment>
<dbReference type="InterPro" id="IPR011009">
    <property type="entry name" value="Kinase-like_dom_sf"/>
</dbReference>
<protein>
    <submittedName>
        <fullName evidence="2">Kinase-like domain-containing protein</fullName>
    </submittedName>
</protein>
<dbReference type="GO" id="GO:0004674">
    <property type="term" value="F:protein serine/threonine kinase activity"/>
    <property type="evidence" value="ECO:0007669"/>
    <property type="project" value="TreeGrafter"/>
</dbReference>
<evidence type="ECO:0000313" key="3">
    <source>
        <dbReference type="Proteomes" id="UP001303889"/>
    </source>
</evidence>
<dbReference type="InterPro" id="IPR053235">
    <property type="entry name" value="Ser_Thr_kinase"/>
</dbReference>
<dbReference type="EMBL" id="MU855704">
    <property type="protein sequence ID" value="KAK3900115.1"/>
    <property type="molecule type" value="Genomic_DNA"/>
</dbReference>
<dbReference type="SUPFAM" id="SSF56112">
    <property type="entry name" value="Protein kinase-like (PK-like)"/>
    <property type="match status" value="1"/>
</dbReference>